<dbReference type="AlphaFoldDB" id="M3F2X6"/>
<proteinExistence type="predicted"/>
<sequence length="59" mass="6396">MLVINSIQPNAGKFLATKNPPKAVTVSPGQGGKTFSAKLEKAKKSQRKIGFVSEKRLRI</sequence>
<evidence type="ECO:0000313" key="1">
    <source>
        <dbReference type="EMBL" id="EMF44421.1"/>
    </source>
</evidence>
<dbReference type="Proteomes" id="UP000011754">
    <property type="component" value="Unassembled WGS sequence"/>
</dbReference>
<accession>M3F2X6</accession>
<evidence type="ECO:0000313" key="2">
    <source>
        <dbReference type="Proteomes" id="UP000011754"/>
    </source>
</evidence>
<organism evidence="1 2">
    <name type="scientific">Leptospira interrogans serovar Lora str. TE 1992</name>
    <dbReference type="NCBI Taxonomy" id="1193028"/>
    <lineage>
        <taxon>Bacteria</taxon>
        <taxon>Pseudomonadati</taxon>
        <taxon>Spirochaetota</taxon>
        <taxon>Spirochaetia</taxon>
        <taxon>Leptospirales</taxon>
        <taxon>Leptospiraceae</taxon>
        <taxon>Leptospira</taxon>
    </lineage>
</organism>
<comment type="caution">
    <text evidence="1">The sequence shown here is derived from an EMBL/GenBank/DDBJ whole genome shotgun (WGS) entry which is preliminary data.</text>
</comment>
<name>M3F2X6_LEPIR</name>
<dbReference type="EMBL" id="AKWW02000012">
    <property type="protein sequence ID" value="EMF44421.1"/>
    <property type="molecule type" value="Genomic_DNA"/>
</dbReference>
<gene>
    <name evidence="1" type="ORF">LEP1GSC067_3764</name>
</gene>
<protein>
    <submittedName>
        <fullName evidence="1">Uncharacterized protein</fullName>
    </submittedName>
</protein>
<reference evidence="1 2" key="1">
    <citation type="submission" date="2013-01" db="EMBL/GenBank/DDBJ databases">
        <authorList>
            <person name="Harkins D.M."/>
            <person name="Durkin A.S."/>
            <person name="Brinkac L.M."/>
            <person name="Haft D.H."/>
            <person name="Selengut J.D."/>
            <person name="Sanka R."/>
            <person name="DePew J."/>
            <person name="Purushe J."/>
            <person name="Hartskeerl R.A."/>
            <person name="Ahmed A."/>
            <person name="van der Linden H."/>
            <person name="Goris M.G.A."/>
            <person name="Vinetz J.M."/>
            <person name="Sutton G.G."/>
            <person name="Nierman W.C."/>
            <person name="Fouts D.E."/>
        </authorList>
    </citation>
    <scope>NUCLEOTIDE SEQUENCE [LARGE SCALE GENOMIC DNA]</scope>
    <source>
        <strain evidence="1 2">TE 1992</strain>
    </source>
</reference>